<dbReference type="InterPro" id="IPR036890">
    <property type="entry name" value="HATPase_C_sf"/>
</dbReference>
<comment type="catalytic activity">
    <reaction evidence="1">
        <text>ATP + protein L-histidine = ADP + protein N-phospho-L-histidine.</text>
        <dbReference type="EC" id="2.7.13.3"/>
    </reaction>
</comment>
<dbReference type="SUPFAM" id="SSF47384">
    <property type="entry name" value="Homodimeric domain of signal transducing histidine kinase"/>
    <property type="match status" value="1"/>
</dbReference>
<sequence length="546" mass="58306">MQVTVGVVLSATSAVVAATVAWYAWRQDAPGATGAAAFTAAAAVWAAGNALQVASTSYAVTQFSVVVQYVGITATPVAWFAFAADYTDRERWATPRILAALSVIPVAVFVLSVTNDAHHLVRESMRLQRVDGVVRLEREFGPAFWVGVAYSNLLNAAGTTMLLDAMLRVGRQYRRQTVVVLAGVTVPWAAAMAFYSGTTVVEPEAFVGVTAAAFAYAIARYELFDLVPVAHDRVLSELDDGVLVVDAERRVADYNPSAERLLGAELTAGDTLDDVLPDAVLAALDADHTDPVSVDGGDGARWLTVRRTDVSTDEDGELLLLRDVTELERQRHELDRENERLERVADTISHDLRNPLTVADGYLDLAEETGDSEQFDRVRQAHDRMDDIIEGTLRLARAGVDDPETTAVSLPTVAQRAWSNVPTADATLDLRVDGAVVADPGQLESLLENVFRNAVEHGGGEVTVTVAPTEDGFFVADDGPGIPADARDDVFDRGHTTNDDGTGLGLAIVADIAAAHGWTVTLDESDGGGVRVGVSGVEPVERHAKP</sequence>
<protein>
    <recommendedName>
        <fullName evidence="2">histidine kinase</fullName>
        <ecNumber evidence="2">2.7.13.3</ecNumber>
    </recommendedName>
</protein>
<accession>A0ABD5NFB9</accession>
<dbReference type="CDD" id="cd00130">
    <property type="entry name" value="PAS"/>
    <property type="match status" value="1"/>
</dbReference>
<dbReference type="Pfam" id="PF13188">
    <property type="entry name" value="PAS_8"/>
    <property type="match status" value="1"/>
</dbReference>
<evidence type="ECO:0000313" key="10">
    <source>
        <dbReference type="EMBL" id="MFC3477854.1"/>
    </source>
</evidence>
<dbReference type="AlphaFoldDB" id="A0ABD5NFB9"/>
<organism evidence="10 11">
    <name type="scientific">Halobacterium litoreum</name>
    <dbReference type="NCBI Taxonomy" id="2039234"/>
    <lineage>
        <taxon>Archaea</taxon>
        <taxon>Methanobacteriati</taxon>
        <taxon>Methanobacteriota</taxon>
        <taxon>Stenosarchaea group</taxon>
        <taxon>Halobacteria</taxon>
        <taxon>Halobacteriales</taxon>
        <taxon>Halobacteriaceae</taxon>
        <taxon>Halobacterium</taxon>
    </lineage>
</organism>
<evidence type="ECO:0000256" key="6">
    <source>
        <dbReference type="SAM" id="Coils"/>
    </source>
</evidence>
<keyword evidence="4 10" id="KW-0418">Kinase</keyword>
<dbReference type="EMBL" id="JBHRWN010000002">
    <property type="protein sequence ID" value="MFC3477854.1"/>
    <property type="molecule type" value="Genomic_DNA"/>
</dbReference>
<feature type="transmembrane region" description="Helical" evidence="7">
    <location>
        <begin position="6"/>
        <end position="25"/>
    </location>
</feature>
<feature type="transmembrane region" description="Helical" evidence="7">
    <location>
        <begin position="32"/>
        <end position="54"/>
    </location>
</feature>
<keyword evidence="3" id="KW-0808">Transferase</keyword>
<reference evidence="10 11" key="1">
    <citation type="journal article" date="2019" name="Int. J. Syst. Evol. Microbiol.">
        <title>The Global Catalogue of Microorganisms (GCM) 10K type strain sequencing project: providing services to taxonomists for standard genome sequencing and annotation.</title>
        <authorList>
            <consortium name="The Broad Institute Genomics Platform"/>
            <consortium name="The Broad Institute Genome Sequencing Center for Infectious Disease"/>
            <person name="Wu L."/>
            <person name="Ma J."/>
        </authorList>
    </citation>
    <scope>NUCLEOTIDE SEQUENCE [LARGE SCALE GENOMIC DNA]</scope>
    <source>
        <strain evidence="10 11">CGMCC 1.12562</strain>
    </source>
</reference>
<dbReference type="Pfam" id="PF00512">
    <property type="entry name" value="HisKA"/>
    <property type="match status" value="1"/>
</dbReference>
<evidence type="ECO:0000256" key="3">
    <source>
        <dbReference type="ARBA" id="ARBA00022679"/>
    </source>
</evidence>
<dbReference type="Gene3D" id="3.30.565.10">
    <property type="entry name" value="Histidine kinase-like ATPase, C-terminal domain"/>
    <property type="match status" value="1"/>
</dbReference>
<dbReference type="Pfam" id="PF16927">
    <property type="entry name" value="HisKA_7TM"/>
    <property type="match status" value="1"/>
</dbReference>
<dbReference type="InterPro" id="IPR003594">
    <property type="entry name" value="HATPase_dom"/>
</dbReference>
<dbReference type="InterPro" id="IPR000014">
    <property type="entry name" value="PAS"/>
</dbReference>
<evidence type="ECO:0000256" key="1">
    <source>
        <dbReference type="ARBA" id="ARBA00000085"/>
    </source>
</evidence>
<dbReference type="PROSITE" id="PS50109">
    <property type="entry name" value="HIS_KIN"/>
    <property type="match status" value="1"/>
</dbReference>
<evidence type="ECO:0000259" key="9">
    <source>
        <dbReference type="PROSITE" id="PS50112"/>
    </source>
</evidence>
<dbReference type="CDD" id="cd00082">
    <property type="entry name" value="HisKA"/>
    <property type="match status" value="1"/>
</dbReference>
<feature type="transmembrane region" description="Helical" evidence="7">
    <location>
        <begin position="177"/>
        <end position="195"/>
    </location>
</feature>
<dbReference type="Gene3D" id="3.30.450.20">
    <property type="entry name" value="PAS domain"/>
    <property type="match status" value="1"/>
</dbReference>
<dbReference type="InterPro" id="IPR031621">
    <property type="entry name" value="HisKA_7TM"/>
</dbReference>
<evidence type="ECO:0000256" key="7">
    <source>
        <dbReference type="SAM" id="Phobius"/>
    </source>
</evidence>
<feature type="transmembrane region" description="Helical" evidence="7">
    <location>
        <begin position="96"/>
        <end position="114"/>
    </location>
</feature>
<dbReference type="GO" id="GO:0000160">
    <property type="term" value="P:phosphorelay signal transduction system"/>
    <property type="evidence" value="ECO:0007669"/>
    <property type="project" value="UniProtKB-KW"/>
</dbReference>
<dbReference type="InterPro" id="IPR035965">
    <property type="entry name" value="PAS-like_dom_sf"/>
</dbReference>
<evidence type="ECO:0000256" key="2">
    <source>
        <dbReference type="ARBA" id="ARBA00012438"/>
    </source>
</evidence>
<keyword evidence="6" id="KW-0175">Coiled coil</keyword>
<dbReference type="SMART" id="SM00388">
    <property type="entry name" value="HisKA"/>
    <property type="match status" value="1"/>
</dbReference>
<keyword evidence="7" id="KW-1133">Transmembrane helix</keyword>
<dbReference type="InterPro" id="IPR003661">
    <property type="entry name" value="HisK_dim/P_dom"/>
</dbReference>
<dbReference type="InterPro" id="IPR036097">
    <property type="entry name" value="HisK_dim/P_sf"/>
</dbReference>
<comment type="caution">
    <text evidence="10">The sequence shown here is derived from an EMBL/GenBank/DDBJ whole genome shotgun (WGS) entry which is preliminary data.</text>
</comment>
<dbReference type="InterPro" id="IPR005467">
    <property type="entry name" value="His_kinase_dom"/>
</dbReference>
<dbReference type="SUPFAM" id="SSF55874">
    <property type="entry name" value="ATPase domain of HSP90 chaperone/DNA topoisomerase II/histidine kinase"/>
    <property type="match status" value="1"/>
</dbReference>
<feature type="domain" description="PAS" evidence="9">
    <location>
        <begin position="233"/>
        <end position="263"/>
    </location>
</feature>
<name>A0ABD5NFB9_9EURY</name>
<evidence type="ECO:0000256" key="5">
    <source>
        <dbReference type="ARBA" id="ARBA00023012"/>
    </source>
</evidence>
<dbReference type="InterPro" id="IPR050736">
    <property type="entry name" value="Sensor_HK_Regulatory"/>
</dbReference>
<dbReference type="RefSeq" id="WP_232571027.1">
    <property type="nucleotide sequence ID" value="NZ_CP089466.1"/>
</dbReference>
<keyword evidence="7" id="KW-0812">Transmembrane</keyword>
<dbReference type="PANTHER" id="PTHR43711">
    <property type="entry name" value="TWO-COMPONENT HISTIDINE KINASE"/>
    <property type="match status" value="1"/>
</dbReference>
<dbReference type="Gene3D" id="1.10.287.130">
    <property type="match status" value="1"/>
</dbReference>
<keyword evidence="11" id="KW-1185">Reference proteome</keyword>
<feature type="transmembrane region" description="Helical" evidence="7">
    <location>
        <begin position="66"/>
        <end position="84"/>
    </location>
</feature>
<dbReference type="Pfam" id="PF02518">
    <property type="entry name" value="HATPase_c"/>
    <property type="match status" value="1"/>
</dbReference>
<dbReference type="GeneID" id="69119154"/>
<dbReference type="SMART" id="SM00387">
    <property type="entry name" value="HATPase_c"/>
    <property type="match status" value="1"/>
</dbReference>
<dbReference type="PANTHER" id="PTHR43711:SF1">
    <property type="entry name" value="HISTIDINE KINASE 1"/>
    <property type="match status" value="1"/>
</dbReference>
<feature type="domain" description="Histidine kinase" evidence="8">
    <location>
        <begin position="347"/>
        <end position="535"/>
    </location>
</feature>
<evidence type="ECO:0000259" key="8">
    <source>
        <dbReference type="PROSITE" id="PS50109"/>
    </source>
</evidence>
<evidence type="ECO:0000256" key="4">
    <source>
        <dbReference type="ARBA" id="ARBA00022777"/>
    </source>
</evidence>
<dbReference type="SUPFAM" id="SSF55785">
    <property type="entry name" value="PYP-like sensor domain (PAS domain)"/>
    <property type="match status" value="1"/>
</dbReference>
<dbReference type="PROSITE" id="PS50112">
    <property type="entry name" value="PAS"/>
    <property type="match status" value="1"/>
</dbReference>
<proteinExistence type="predicted"/>
<feature type="coiled-coil region" evidence="6">
    <location>
        <begin position="324"/>
        <end position="351"/>
    </location>
</feature>
<evidence type="ECO:0000313" key="11">
    <source>
        <dbReference type="Proteomes" id="UP001595660"/>
    </source>
</evidence>
<dbReference type="GO" id="GO:0004673">
    <property type="term" value="F:protein histidine kinase activity"/>
    <property type="evidence" value="ECO:0007669"/>
    <property type="project" value="UniProtKB-EC"/>
</dbReference>
<dbReference type="Proteomes" id="UP001595660">
    <property type="component" value="Unassembled WGS sequence"/>
</dbReference>
<dbReference type="EC" id="2.7.13.3" evidence="2"/>
<dbReference type="CDD" id="cd00075">
    <property type="entry name" value="HATPase"/>
    <property type="match status" value="1"/>
</dbReference>
<gene>
    <name evidence="10" type="ORF">ACFOKC_08955</name>
</gene>
<keyword evidence="7" id="KW-0472">Membrane</keyword>
<keyword evidence="5" id="KW-0902">Two-component regulatory system</keyword>